<feature type="transmembrane region" description="Helical" evidence="2">
    <location>
        <begin position="9"/>
        <end position="30"/>
    </location>
</feature>
<keyword evidence="2" id="KW-1133">Transmembrane helix</keyword>
<evidence type="ECO:0000256" key="1">
    <source>
        <dbReference type="SAM" id="Coils"/>
    </source>
</evidence>
<dbReference type="GO" id="GO:0016020">
    <property type="term" value="C:membrane"/>
    <property type="evidence" value="ECO:0007669"/>
    <property type="project" value="InterPro"/>
</dbReference>
<comment type="caution">
    <text evidence="4">The sequence shown here is derived from an EMBL/GenBank/DDBJ whole genome shotgun (WGS) entry which is preliminary data.</text>
</comment>
<dbReference type="PANTHER" id="PTHR23222">
    <property type="entry name" value="PROHIBITIN"/>
    <property type="match status" value="1"/>
</dbReference>
<dbReference type="OrthoDB" id="9812991at2"/>
<feature type="coiled-coil region" evidence="1">
    <location>
        <begin position="185"/>
        <end position="230"/>
    </location>
</feature>
<dbReference type="CDD" id="cd03401">
    <property type="entry name" value="SPFH_prohibitin"/>
    <property type="match status" value="1"/>
</dbReference>
<dbReference type="EMBL" id="JACRTL010000004">
    <property type="protein sequence ID" value="MBC8611148.1"/>
    <property type="molecule type" value="Genomic_DNA"/>
</dbReference>
<keyword evidence="2" id="KW-0812">Transmembrane</keyword>
<name>A0A8J6P4H2_9FIRM</name>
<keyword evidence="2" id="KW-0472">Membrane</keyword>
<accession>A0A8J6P4H2</accession>
<dbReference type="InterPro" id="IPR036013">
    <property type="entry name" value="Band_7/SPFH_dom_sf"/>
</dbReference>
<evidence type="ECO:0000313" key="5">
    <source>
        <dbReference type="Proteomes" id="UP000632659"/>
    </source>
</evidence>
<dbReference type="SMART" id="SM00244">
    <property type="entry name" value="PHB"/>
    <property type="match status" value="1"/>
</dbReference>
<dbReference type="Gene3D" id="3.30.479.30">
    <property type="entry name" value="Band 7 domain"/>
    <property type="match status" value="1"/>
</dbReference>
<dbReference type="InterPro" id="IPR000163">
    <property type="entry name" value="Prohibitin"/>
</dbReference>
<sequence length="269" mass="29871">MKEKKIFKTILIAAIIIVVLVIGALSIVIIPAGHTGVVTNFGAVSDSVLQEGLHFKVPFVQNVVKVDNRVTKVEVPFTSASRDLQTVEGSVSVNYRISPDSSALVYQNFGRSVEDTLVIPAIPECIKAVMAQYSAEELITKRQNVSEEIKTAISEKIDSYGMYIEVFNMTDFNFSEEFNAAIEAKQTAQQNALKAEQDLERIKVEAEQKVEEAKAEAEAYKLKNAQITDKTLLNDWIEKWDGKLPQVSGDGTYMFDISKLLEEAAKETE</sequence>
<dbReference type="Pfam" id="PF01145">
    <property type="entry name" value="Band_7"/>
    <property type="match status" value="1"/>
</dbReference>
<evidence type="ECO:0000259" key="3">
    <source>
        <dbReference type="SMART" id="SM00244"/>
    </source>
</evidence>
<feature type="domain" description="Band 7" evidence="3">
    <location>
        <begin position="25"/>
        <end position="186"/>
    </location>
</feature>
<dbReference type="PRINTS" id="PR00679">
    <property type="entry name" value="PROHIBITIN"/>
</dbReference>
<dbReference type="InterPro" id="IPR001107">
    <property type="entry name" value="Band_7"/>
</dbReference>
<dbReference type="RefSeq" id="WP_093988839.1">
    <property type="nucleotide sequence ID" value="NZ_FYDD01000003.1"/>
</dbReference>
<keyword evidence="5" id="KW-1185">Reference proteome</keyword>
<protein>
    <submittedName>
        <fullName evidence="4">Prohibitin family protein</fullName>
    </submittedName>
</protein>
<dbReference type="AlphaFoldDB" id="A0A8J6P4H2"/>
<evidence type="ECO:0000256" key="2">
    <source>
        <dbReference type="SAM" id="Phobius"/>
    </source>
</evidence>
<evidence type="ECO:0000313" key="4">
    <source>
        <dbReference type="EMBL" id="MBC8611148.1"/>
    </source>
</evidence>
<proteinExistence type="predicted"/>
<gene>
    <name evidence="4" type="ORF">H8702_08480</name>
</gene>
<organism evidence="4 5">
    <name type="scientific">Massiliimalia timonensis</name>
    <dbReference type="NCBI Taxonomy" id="1987501"/>
    <lineage>
        <taxon>Bacteria</taxon>
        <taxon>Bacillati</taxon>
        <taxon>Bacillota</taxon>
        <taxon>Clostridia</taxon>
        <taxon>Eubacteriales</taxon>
        <taxon>Oscillospiraceae</taxon>
        <taxon>Massiliimalia</taxon>
    </lineage>
</organism>
<dbReference type="SUPFAM" id="SSF117892">
    <property type="entry name" value="Band 7/SPFH domain"/>
    <property type="match status" value="1"/>
</dbReference>
<dbReference type="PANTHER" id="PTHR23222:SF0">
    <property type="entry name" value="PROHIBITIN 1"/>
    <property type="match status" value="1"/>
</dbReference>
<keyword evidence="1" id="KW-0175">Coiled coil</keyword>
<dbReference type="Proteomes" id="UP000632659">
    <property type="component" value="Unassembled WGS sequence"/>
</dbReference>
<reference evidence="4" key="1">
    <citation type="submission" date="2020-08" db="EMBL/GenBank/DDBJ databases">
        <title>Genome public.</title>
        <authorList>
            <person name="Liu C."/>
            <person name="Sun Q."/>
        </authorList>
    </citation>
    <scope>NUCLEOTIDE SEQUENCE</scope>
    <source>
        <strain evidence="4">NSJ-15</strain>
    </source>
</reference>